<keyword evidence="5" id="KW-1185">Reference proteome</keyword>
<dbReference type="SMART" id="SM00635">
    <property type="entry name" value="BID_2"/>
    <property type="match status" value="1"/>
</dbReference>
<gene>
    <name evidence="4" type="ORF">OCV88_13300</name>
</gene>
<dbReference type="PANTHER" id="PTHR40903:SF1">
    <property type="entry name" value="HYPHALLY REGULATED CELL WALL PROTEIN 3"/>
    <property type="match status" value="1"/>
</dbReference>
<sequence>MKAKMKMKRAVWCLLGILSAGIFGITGIPALHSEAAGSSTVSITVGYWGGKEYTKKIVSMDELEANCGTNQVIYTWIDNLPAAGTTEAEGVYLRDVMDYAGIDMSSVLYYNFYTTDAGSYDGAWEQWSNDQLFGTRYSFASCFQQAVDDYLADPEDYRANPEAHYKVSDFIQDSDKRGEVEYLQEAWDNRESVEPMLMLKGHSMRWNGDGIASYLDFTEMKSEERPCLMFGQKSRTDTGRSKMAKLVEKIHIWFDGYPTITSNSADLEGEIGSKQQVTATVQSPDEFLSQEIAKDLEWVSSDKDVAVVDADGNVTIVGEGTAKISAKYNGKAYFSVGVSGTGNGTEDGDGSGTGDGSGDGDGSGTGDGSGDGDGSGTGDGSGDGDGSGTGDGSEAGDGSGTGDGSEAGDGSETGDGSEAGDGSETGDGSTDEDLNHNENNEDSGTDSETDTEIKDQQVQGDNADNSDKSSLQKKDQITYDIQKKDSRLALESFKQVRGQLAKAEDASLGDEPAGQAASVSEQAAGGSSAEKGHGSNRVKVYEMSEEVRQLPMIEEANSMTAGIGVAAVLLFGIGAVSEGIWFSGQKKDGKIKKD</sequence>
<keyword evidence="2" id="KW-1133">Transmembrane helix</keyword>
<evidence type="ECO:0000313" key="5">
    <source>
        <dbReference type="Proteomes" id="UP001652442"/>
    </source>
</evidence>
<dbReference type="Proteomes" id="UP001652442">
    <property type="component" value="Unassembled WGS sequence"/>
</dbReference>
<comment type="caution">
    <text evidence="4">The sequence shown here is derived from an EMBL/GenBank/DDBJ whole genome shotgun (WGS) entry which is preliminary data.</text>
</comment>
<dbReference type="SUPFAM" id="SSF49373">
    <property type="entry name" value="Invasin/intimin cell-adhesion fragments"/>
    <property type="match status" value="1"/>
</dbReference>
<accession>A0ABT2TPA0</accession>
<feature type="region of interest" description="Disordered" evidence="1">
    <location>
        <begin position="499"/>
        <end position="537"/>
    </location>
</feature>
<keyword evidence="2" id="KW-0812">Transmembrane</keyword>
<dbReference type="PANTHER" id="PTHR40903">
    <property type="entry name" value="GLYCINE-RICH CELL WALL STRUCTURAL PROTEIN 1-LIKE"/>
    <property type="match status" value="1"/>
</dbReference>
<dbReference type="EMBL" id="JAOQJQ010000006">
    <property type="protein sequence ID" value="MCU6763289.1"/>
    <property type="molecule type" value="Genomic_DNA"/>
</dbReference>
<dbReference type="Gene3D" id="2.60.40.1080">
    <property type="match status" value="1"/>
</dbReference>
<reference evidence="4 5" key="1">
    <citation type="journal article" date="2021" name="ISME Commun">
        <title>Automated analysis of genomic sequences facilitates high-throughput and comprehensive description of bacteria.</title>
        <authorList>
            <person name="Hitch T.C.A."/>
        </authorList>
    </citation>
    <scope>NUCLEOTIDE SEQUENCE [LARGE SCALE GENOMIC DNA]</scope>
    <source>
        <strain evidence="4 5">Sanger_109</strain>
    </source>
</reference>
<dbReference type="InterPro" id="IPR008964">
    <property type="entry name" value="Invasin/intimin_cell_adhesion"/>
</dbReference>
<evidence type="ECO:0000256" key="1">
    <source>
        <dbReference type="SAM" id="MobiDB-lite"/>
    </source>
</evidence>
<keyword evidence="2" id="KW-0472">Membrane</keyword>
<evidence type="ECO:0000256" key="2">
    <source>
        <dbReference type="SAM" id="Phobius"/>
    </source>
</evidence>
<feature type="compositionally biased region" description="Gly residues" evidence="1">
    <location>
        <begin position="344"/>
        <end position="425"/>
    </location>
</feature>
<feature type="transmembrane region" description="Helical" evidence="2">
    <location>
        <begin position="559"/>
        <end position="582"/>
    </location>
</feature>
<organism evidence="4 5">
    <name type="scientific">Brotonthovivens ammoniilytica</name>
    <dbReference type="NCBI Taxonomy" id="2981725"/>
    <lineage>
        <taxon>Bacteria</taxon>
        <taxon>Bacillati</taxon>
        <taxon>Bacillota</taxon>
        <taxon>Clostridia</taxon>
        <taxon>Lachnospirales</taxon>
        <taxon>Lachnospiraceae</taxon>
        <taxon>Brotonthovivens</taxon>
    </lineage>
</organism>
<dbReference type="Pfam" id="PF02368">
    <property type="entry name" value="Big_2"/>
    <property type="match status" value="1"/>
</dbReference>
<dbReference type="RefSeq" id="WP_158425932.1">
    <property type="nucleotide sequence ID" value="NZ_JAOQJQ010000006.1"/>
</dbReference>
<proteinExistence type="predicted"/>
<feature type="domain" description="BIG2" evidence="3">
    <location>
        <begin position="254"/>
        <end position="335"/>
    </location>
</feature>
<feature type="compositionally biased region" description="Basic and acidic residues" evidence="1">
    <location>
        <begin position="465"/>
        <end position="481"/>
    </location>
</feature>
<dbReference type="InterPro" id="IPR003343">
    <property type="entry name" value="Big_2"/>
</dbReference>
<feature type="region of interest" description="Disordered" evidence="1">
    <location>
        <begin position="344"/>
        <end position="481"/>
    </location>
</feature>
<evidence type="ECO:0000259" key="3">
    <source>
        <dbReference type="SMART" id="SM00635"/>
    </source>
</evidence>
<protein>
    <submittedName>
        <fullName evidence="4">Ig-like domain-containing protein</fullName>
    </submittedName>
</protein>
<name>A0ABT2TPA0_9FIRM</name>
<evidence type="ECO:0000313" key="4">
    <source>
        <dbReference type="EMBL" id="MCU6763289.1"/>
    </source>
</evidence>
<feature type="compositionally biased region" description="Acidic residues" evidence="1">
    <location>
        <begin position="440"/>
        <end position="450"/>
    </location>
</feature>